<dbReference type="Proteomes" id="UP000243515">
    <property type="component" value="Unassembled WGS sequence"/>
</dbReference>
<evidence type="ECO:0000313" key="1">
    <source>
        <dbReference type="EMBL" id="OXV11485.1"/>
    </source>
</evidence>
<dbReference type="SUPFAM" id="SSF53335">
    <property type="entry name" value="S-adenosyl-L-methionine-dependent methyltransferases"/>
    <property type="match status" value="1"/>
</dbReference>
<organism evidence="1 2">
    <name type="scientific">Elaphomyces granulatus</name>
    <dbReference type="NCBI Taxonomy" id="519963"/>
    <lineage>
        <taxon>Eukaryota</taxon>
        <taxon>Fungi</taxon>
        <taxon>Dikarya</taxon>
        <taxon>Ascomycota</taxon>
        <taxon>Pezizomycotina</taxon>
        <taxon>Eurotiomycetes</taxon>
        <taxon>Eurotiomycetidae</taxon>
        <taxon>Eurotiales</taxon>
        <taxon>Elaphomycetaceae</taxon>
        <taxon>Elaphomyces</taxon>
    </lineage>
</organism>
<name>A0A232M4Y6_9EURO</name>
<comment type="caution">
    <text evidence="1">The sequence shown here is derived from an EMBL/GenBank/DDBJ whole genome shotgun (WGS) entry which is preliminary data.</text>
</comment>
<reference evidence="1 2" key="1">
    <citation type="journal article" date="2015" name="Environ. Microbiol.">
        <title>Metagenome sequence of Elaphomyces granulatus from sporocarp tissue reveals Ascomycota ectomycorrhizal fingerprints of genome expansion and a Proteobacteria-rich microbiome.</title>
        <authorList>
            <person name="Quandt C.A."/>
            <person name="Kohler A."/>
            <person name="Hesse C.N."/>
            <person name="Sharpton T.J."/>
            <person name="Martin F."/>
            <person name="Spatafora J.W."/>
        </authorList>
    </citation>
    <scope>NUCLEOTIDE SEQUENCE [LARGE SCALE GENOMIC DNA]</scope>
    <source>
        <strain evidence="1 2">OSC145934</strain>
    </source>
</reference>
<keyword evidence="2" id="KW-1185">Reference proteome</keyword>
<dbReference type="AlphaFoldDB" id="A0A232M4Y6"/>
<dbReference type="OrthoDB" id="2013972at2759"/>
<sequence>MHMLRGFRDTSGDDGDTQSLAHNIMDYPFEQGRRYHKYREGLYPYPNYGQELDHLDMQHHLCTTANEGRLFFSPLTDPKNTLDVGTGTGHRLINYPFNQMMFRKTFISSSTMPPKKTGCRPSPPGEHGGIVLPPKIYHADGIHPHQTRRNGMKLTQE</sequence>
<dbReference type="EMBL" id="NPHW01002452">
    <property type="protein sequence ID" value="OXV11485.1"/>
    <property type="molecule type" value="Genomic_DNA"/>
</dbReference>
<evidence type="ECO:0000313" key="2">
    <source>
        <dbReference type="Proteomes" id="UP000243515"/>
    </source>
</evidence>
<gene>
    <name evidence="1" type="ORF">Egran_00761</name>
</gene>
<proteinExistence type="predicted"/>
<protein>
    <submittedName>
        <fullName evidence="1">Uncharacterized protein</fullName>
    </submittedName>
</protein>
<accession>A0A232M4Y6</accession>
<dbReference type="InterPro" id="IPR029063">
    <property type="entry name" value="SAM-dependent_MTases_sf"/>
</dbReference>